<evidence type="ECO:0000313" key="3">
    <source>
        <dbReference type="Proteomes" id="UP000305948"/>
    </source>
</evidence>
<dbReference type="AlphaFoldDB" id="A0A5C3N337"/>
<evidence type="ECO:0000313" key="2">
    <source>
        <dbReference type="EMBL" id="TFK50518.1"/>
    </source>
</evidence>
<dbReference type="Proteomes" id="UP000305948">
    <property type="component" value="Unassembled WGS sequence"/>
</dbReference>
<accession>A0A5C3N337</accession>
<evidence type="ECO:0000256" key="1">
    <source>
        <dbReference type="SAM" id="MobiDB-lite"/>
    </source>
</evidence>
<proteinExistence type="predicted"/>
<reference evidence="2 3" key="1">
    <citation type="journal article" date="2019" name="Nat. Ecol. Evol.">
        <title>Megaphylogeny resolves global patterns of mushroom evolution.</title>
        <authorList>
            <person name="Varga T."/>
            <person name="Krizsan K."/>
            <person name="Foldi C."/>
            <person name="Dima B."/>
            <person name="Sanchez-Garcia M."/>
            <person name="Sanchez-Ramirez S."/>
            <person name="Szollosi G.J."/>
            <person name="Szarkandi J.G."/>
            <person name="Papp V."/>
            <person name="Albert L."/>
            <person name="Andreopoulos W."/>
            <person name="Angelini C."/>
            <person name="Antonin V."/>
            <person name="Barry K.W."/>
            <person name="Bougher N.L."/>
            <person name="Buchanan P."/>
            <person name="Buyck B."/>
            <person name="Bense V."/>
            <person name="Catcheside P."/>
            <person name="Chovatia M."/>
            <person name="Cooper J."/>
            <person name="Damon W."/>
            <person name="Desjardin D."/>
            <person name="Finy P."/>
            <person name="Geml J."/>
            <person name="Haridas S."/>
            <person name="Hughes K."/>
            <person name="Justo A."/>
            <person name="Karasinski D."/>
            <person name="Kautmanova I."/>
            <person name="Kiss B."/>
            <person name="Kocsube S."/>
            <person name="Kotiranta H."/>
            <person name="LaButti K.M."/>
            <person name="Lechner B.E."/>
            <person name="Liimatainen K."/>
            <person name="Lipzen A."/>
            <person name="Lukacs Z."/>
            <person name="Mihaltcheva S."/>
            <person name="Morgado L.N."/>
            <person name="Niskanen T."/>
            <person name="Noordeloos M.E."/>
            <person name="Ohm R.A."/>
            <person name="Ortiz-Santana B."/>
            <person name="Ovrebo C."/>
            <person name="Racz N."/>
            <person name="Riley R."/>
            <person name="Savchenko A."/>
            <person name="Shiryaev A."/>
            <person name="Soop K."/>
            <person name="Spirin V."/>
            <person name="Szebenyi C."/>
            <person name="Tomsovsky M."/>
            <person name="Tulloss R.E."/>
            <person name="Uehling J."/>
            <person name="Grigoriev I.V."/>
            <person name="Vagvolgyi C."/>
            <person name="Papp T."/>
            <person name="Martin F.M."/>
            <person name="Miettinen O."/>
            <person name="Hibbett D.S."/>
            <person name="Nagy L.G."/>
        </authorList>
    </citation>
    <scope>NUCLEOTIDE SEQUENCE [LARGE SCALE GENOMIC DNA]</scope>
    <source>
        <strain evidence="2 3">OMC1185</strain>
    </source>
</reference>
<feature type="region of interest" description="Disordered" evidence="1">
    <location>
        <begin position="62"/>
        <end position="88"/>
    </location>
</feature>
<protein>
    <submittedName>
        <fullName evidence="2">Uncharacterized protein</fullName>
    </submittedName>
</protein>
<feature type="compositionally biased region" description="Pro residues" evidence="1">
    <location>
        <begin position="79"/>
        <end position="88"/>
    </location>
</feature>
<gene>
    <name evidence="2" type="ORF">OE88DRAFT_264756</name>
</gene>
<name>A0A5C3N337_9AGAM</name>
<keyword evidence="3" id="KW-1185">Reference proteome</keyword>
<organism evidence="2 3">
    <name type="scientific">Heliocybe sulcata</name>
    <dbReference type="NCBI Taxonomy" id="5364"/>
    <lineage>
        <taxon>Eukaryota</taxon>
        <taxon>Fungi</taxon>
        <taxon>Dikarya</taxon>
        <taxon>Basidiomycota</taxon>
        <taxon>Agaricomycotina</taxon>
        <taxon>Agaricomycetes</taxon>
        <taxon>Gloeophyllales</taxon>
        <taxon>Gloeophyllaceae</taxon>
        <taxon>Heliocybe</taxon>
    </lineage>
</organism>
<sequence>MHCLAWLDADTSTSALSRSTKTTSLQKTDLSMNKPLQECHGTHLCRLPPLPNTTTHSENTLYSTVASGSGGPSGQTTAVPPPTPHGSL</sequence>
<dbReference type="EMBL" id="ML213513">
    <property type="protein sequence ID" value="TFK50518.1"/>
    <property type="molecule type" value="Genomic_DNA"/>
</dbReference>